<evidence type="ECO:0000256" key="1">
    <source>
        <dbReference type="SAM" id="MobiDB-lite"/>
    </source>
</evidence>
<evidence type="ECO:0000313" key="2">
    <source>
        <dbReference type="EMBL" id="RSU00666.1"/>
    </source>
</evidence>
<dbReference type="RefSeq" id="WP_002350169.1">
    <property type="nucleotide sequence ID" value="NZ_NGJS01000001.1"/>
</dbReference>
<organism evidence="2 3">
    <name type="scientific">Vagococcus vulneris</name>
    <dbReference type="NCBI Taxonomy" id="1977869"/>
    <lineage>
        <taxon>Bacteria</taxon>
        <taxon>Bacillati</taxon>
        <taxon>Bacillota</taxon>
        <taxon>Bacilli</taxon>
        <taxon>Lactobacillales</taxon>
        <taxon>Enterococcaceae</taxon>
        <taxon>Vagococcus</taxon>
    </lineage>
</organism>
<feature type="region of interest" description="Disordered" evidence="1">
    <location>
        <begin position="135"/>
        <end position="170"/>
    </location>
</feature>
<dbReference type="OrthoDB" id="2199523at2"/>
<dbReference type="Proteomes" id="UP000287857">
    <property type="component" value="Unassembled WGS sequence"/>
</dbReference>
<keyword evidence="3" id="KW-1185">Reference proteome</keyword>
<dbReference type="AlphaFoldDB" id="A0A430A2J8"/>
<gene>
    <name evidence="2" type="ORF">CBF37_01240</name>
</gene>
<protein>
    <submittedName>
        <fullName evidence="2">Uncharacterized protein</fullName>
    </submittedName>
</protein>
<evidence type="ECO:0000313" key="3">
    <source>
        <dbReference type="Proteomes" id="UP000287857"/>
    </source>
</evidence>
<proteinExistence type="predicted"/>
<comment type="caution">
    <text evidence="2">The sequence shown here is derived from an EMBL/GenBank/DDBJ whole genome shotgun (WGS) entry which is preliminary data.</text>
</comment>
<reference evidence="2 3" key="1">
    <citation type="submission" date="2017-05" db="EMBL/GenBank/DDBJ databases">
        <title>Vagococcus spp. assemblies.</title>
        <authorList>
            <person name="Gulvik C.A."/>
        </authorList>
    </citation>
    <scope>NUCLEOTIDE SEQUENCE [LARGE SCALE GENOMIC DNA]</scope>
    <source>
        <strain evidence="2 3">SS1995</strain>
    </source>
</reference>
<name>A0A430A2J8_9ENTE</name>
<feature type="compositionally biased region" description="Basic and acidic residues" evidence="1">
    <location>
        <begin position="146"/>
        <end position="165"/>
    </location>
</feature>
<accession>A0A430A2J8</accession>
<dbReference type="EMBL" id="NGJS01000001">
    <property type="protein sequence ID" value="RSU00666.1"/>
    <property type="molecule type" value="Genomic_DNA"/>
</dbReference>
<sequence>MKKLEVNLREADESEYGWAYLEPYLEKSDGKRRPAYQALEQIFREHEMYRTITENMTSMQKELSGQLDKIQEEVHFTLLRSGDAEKSARTLLHLWNSYNFDKNVTSYLPMGELVTPPMEKAMHEVGQYYKELSAKKRSRSESLTTDAEKINTSDQDQKLPEKEGLSEVDSAGVRATFADWAE</sequence>